<name>A0AAD7DAG9_MYCRO</name>
<dbReference type="EMBL" id="JARKIE010000091">
    <property type="protein sequence ID" value="KAJ7687007.1"/>
    <property type="molecule type" value="Genomic_DNA"/>
</dbReference>
<feature type="non-terminal residue" evidence="1">
    <location>
        <position position="1"/>
    </location>
</feature>
<comment type="caution">
    <text evidence="1">The sequence shown here is derived from an EMBL/GenBank/DDBJ whole genome shotgun (WGS) entry which is preliminary data.</text>
</comment>
<gene>
    <name evidence="1" type="ORF">B0H17DRAFT_939787</name>
</gene>
<proteinExistence type="predicted"/>
<reference evidence="1" key="1">
    <citation type="submission" date="2023-03" db="EMBL/GenBank/DDBJ databases">
        <title>Massive genome expansion in bonnet fungi (Mycena s.s.) driven by repeated elements and novel gene families across ecological guilds.</title>
        <authorList>
            <consortium name="Lawrence Berkeley National Laboratory"/>
            <person name="Harder C.B."/>
            <person name="Miyauchi S."/>
            <person name="Viragh M."/>
            <person name="Kuo A."/>
            <person name="Thoen E."/>
            <person name="Andreopoulos B."/>
            <person name="Lu D."/>
            <person name="Skrede I."/>
            <person name="Drula E."/>
            <person name="Henrissat B."/>
            <person name="Morin E."/>
            <person name="Kohler A."/>
            <person name="Barry K."/>
            <person name="LaButti K."/>
            <person name="Morin E."/>
            <person name="Salamov A."/>
            <person name="Lipzen A."/>
            <person name="Mereny Z."/>
            <person name="Hegedus B."/>
            <person name="Baldrian P."/>
            <person name="Stursova M."/>
            <person name="Weitz H."/>
            <person name="Taylor A."/>
            <person name="Grigoriev I.V."/>
            <person name="Nagy L.G."/>
            <person name="Martin F."/>
            <person name="Kauserud H."/>
        </authorList>
    </citation>
    <scope>NUCLEOTIDE SEQUENCE</scope>
    <source>
        <strain evidence="1">CBHHK067</strain>
    </source>
</reference>
<evidence type="ECO:0000313" key="2">
    <source>
        <dbReference type="Proteomes" id="UP001221757"/>
    </source>
</evidence>
<sequence length="105" mass="12454">IRPFKCAHITYQSLEDWRGLRDIVRCNPSFHGHSRYDSFLFDSDSPGMSFTRICAFLRCTLESKRPFDIALVHQYRQSKWKPNTFWAGCQVYKEVKECSLLESLR</sequence>
<dbReference type="Proteomes" id="UP001221757">
    <property type="component" value="Unassembled WGS sequence"/>
</dbReference>
<protein>
    <submittedName>
        <fullName evidence="1">Uncharacterized protein</fullName>
    </submittedName>
</protein>
<dbReference type="AlphaFoldDB" id="A0AAD7DAG9"/>
<keyword evidence="2" id="KW-1185">Reference proteome</keyword>
<evidence type="ECO:0000313" key="1">
    <source>
        <dbReference type="EMBL" id="KAJ7687007.1"/>
    </source>
</evidence>
<organism evidence="1 2">
    <name type="scientific">Mycena rosella</name>
    <name type="common">Pink bonnet</name>
    <name type="synonym">Agaricus rosellus</name>
    <dbReference type="NCBI Taxonomy" id="1033263"/>
    <lineage>
        <taxon>Eukaryota</taxon>
        <taxon>Fungi</taxon>
        <taxon>Dikarya</taxon>
        <taxon>Basidiomycota</taxon>
        <taxon>Agaricomycotina</taxon>
        <taxon>Agaricomycetes</taxon>
        <taxon>Agaricomycetidae</taxon>
        <taxon>Agaricales</taxon>
        <taxon>Marasmiineae</taxon>
        <taxon>Mycenaceae</taxon>
        <taxon>Mycena</taxon>
    </lineage>
</organism>
<accession>A0AAD7DAG9</accession>